<dbReference type="InterPro" id="IPR004493">
    <property type="entry name" value="Leu-tRNA-synth_Ia_arc/euk"/>
</dbReference>
<evidence type="ECO:0000256" key="6">
    <source>
        <dbReference type="ARBA" id="ARBA00022917"/>
    </source>
</evidence>
<dbReference type="EMBL" id="LGFT01000001">
    <property type="protein sequence ID" value="KUK45535.1"/>
    <property type="molecule type" value="Genomic_DNA"/>
</dbReference>
<organism evidence="16 17">
    <name type="scientific">Methanothrix harundinacea</name>
    <dbReference type="NCBI Taxonomy" id="301375"/>
    <lineage>
        <taxon>Archaea</taxon>
        <taxon>Methanobacteriati</taxon>
        <taxon>Methanobacteriota</taxon>
        <taxon>Stenosarchaea group</taxon>
        <taxon>Methanomicrobia</taxon>
        <taxon>Methanotrichales</taxon>
        <taxon>Methanotrichaceae</taxon>
        <taxon>Methanothrix</taxon>
    </lineage>
</organism>
<evidence type="ECO:0000256" key="7">
    <source>
        <dbReference type="ARBA" id="ARBA00023146"/>
    </source>
</evidence>
<dbReference type="FunFam" id="3.90.740.10:FF:000024">
    <property type="entry name" value="Leucine--tRNA ligase"/>
    <property type="match status" value="1"/>
</dbReference>
<dbReference type="InterPro" id="IPR001412">
    <property type="entry name" value="aa-tRNA-synth_I_CS"/>
</dbReference>
<dbReference type="FunFam" id="1.10.730.10:FF:000051">
    <property type="entry name" value="Leucine--tRNA ligase"/>
    <property type="match status" value="1"/>
</dbReference>
<dbReference type="SUPFAM" id="SSF50677">
    <property type="entry name" value="ValRS/IleRS/LeuRS editing domain"/>
    <property type="match status" value="1"/>
</dbReference>
<reference evidence="17 18" key="2">
    <citation type="journal article" date="2015" name="MBio">
        <title>Genome-Resolved Metagenomic Analysis Reveals Roles for Candidate Phyla and Other Microbial Community Members in Biogeochemical Transformations in Oil Reservoirs.</title>
        <authorList>
            <person name="Hu P."/>
            <person name="Tom L."/>
            <person name="Singh A."/>
            <person name="Thomas B.C."/>
            <person name="Baker B.J."/>
            <person name="Piceno Y.M."/>
            <person name="Andersen G.L."/>
            <person name="Banfield J.F."/>
        </authorList>
    </citation>
    <scope>NUCLEOTIDE SEQUENCE [LARGE SCALE GENOMIC DNA]</scope>
    <source>
        <strain evidence="15">57_489</strain>
    </source>
</reference>
<dbReference type="InterPro" id="IPR014729">
    <property type="entry name" value="Rossmann-like_a/b/a_fold"/>
</dbReference>
<dbReference type="InterPro" id="IPR015413">
    <property type="entry name" value="Methionyl/Leucyl_tRNA_Synth"/>
</dbReference>
<evidence type="ECO:0000259" key="12">
    <source>
        <dbReference type="Pfam" id="PF00133"/>
    </source>
</evidence>
<evidence type="ECO:0000256" key="4">
    <source>
        <dbReference type="ARBA" id="ARBA00022741"/>
    </source>
</evidence>
<evidence type="ECO:0000259" key="13">
    <source>
        <dbReference type="Pfam" id="PF08264"/>
    </source>
</evidence>
<dbReference type="InterPro" id="IPR009080">
    <property type="entry name" value="tRNAsynth_Ia_anticodon-bd"/>
</dbReference>
<dbReference type="Proteomes" id="UP000053961">
    <property type="component" value="Unassembled WGS sequence"/>
</dbReference>
<feature type="short sequence motif" description="'HIGH' region" evidence="9">
    <location>
        <begin position="41"/>
        <end position="51"/>
    </location>
</feature>
<evidence type="ECO:0000256" key="9">
    <source>
        <dbReference type="HAMAP-Rule" id="MF_00049"/>
    </source>
</evidence>
<dbReference type="PANTHER" id="PTHR45794:SF1">
    <property type="entry name" value="LEUCINE--TRNA LIGASE, CYTOPLASMIC"/>
    <property type="match status" value="1"/>
</dbReference>
<dbReference type="AlphaFoldDB" id="A0A101IK89"/>
<evidence type="ECO:0000256" key="10">
    <source>
        <dbReference type="RuleBase" id="RU363035"/>
    </source>
</evidence>
<dbReference type="GO" id="GO:0005737">
    <property type="term" value="C:cytoplasm"/>
    <property type="evidence" value="ECO:0007669"/>
    <property type="project" value="UniProtKB-SubCell"/>
</dbReference>
<evidence type="ECO:0000256" key="8">
    <source>
        <dbReference type="ARBA" id="ARBA00047469"/>
    </source>
</evidence>
<keyword evidence="6 9" id="KW-0648">Protein biosynthesis</keyword>
<gene>
    <name evidence="9" type="primary">leuS</name>
    <name evidence="15" type="ORF">XD72_0009</name>
    <name evidence="16" type="ORF">XE07_0850</name>
</gene>
<sequence length="958" mass="109660">MLEDYRASGIESKWQRKWEEEGVFHAEPALRKKFFITIPYPYLNGNLHAGHTRTFTIGDVVARFRRMREENVLFPMGFHVTGTPIVGLSELVKNKDPEIERVYTEHHDIPPEVFATLTTPQAIVDYFRRESKLAMQSIGYSIDWRREFTTTDPAYKKFIEWQYYILRGLGYVSKGSHPVRWCPNDDNPVEDHDILKGEEATIIDFALIKFRLGDQILPCATLRPETVFGVTNLWVNPEVVHAVARINGETWITSQEAYEKLTYTDRKVERIGEVRGRDLIGKKVTNPLTGAEVLVLPASFVDPDNGSGIVMSVPAHAPYDYLALKDLYDQDLRGYGITEDLRKIRFISLIEVPDYGEFPAVEAAEELGVTDQNDPRAEEATKLVYRREFHNGVLKERTGKYAGVAVSKIKDVLLADLIDENIAEIFYEFSETPVICRCGTRCVVKMVKNQWFLNYSDPEWKGRVLDCLEGMRLIPEEIRTEFENKIDWLKDKACARRKGLGTNLPWDQEWLIESLGDSTIYMSYYILAKYVNDGMKIDNLVPEFFDYIFLGKGDPANVAELTGIPLDKIVQIRKDFEYWYPVDLRSSGKDLVANHLLFFLYHHVAIYPPSLWPKAMAVNGFVSLEGKKMSKSKGPLLTLRRAVEANGADVTRLYILSNAEHTQDADWRNEGVESTRQQVVRFYNLAREIIGDREIDESAEPELIDRWMESQLARRIIETTEALEAVQTRRAVQSAFYHMINDIRWYQRRGGKNRLRTVLNVWVRLMAPFTPHVCEEIWEELSGEGAKAFGKDSYISRARWPEADPDKIDPEAEMAEALLERTLSDVEEIIRVTNRAPNKITLFTTPTWKREILKAALDLKEVGDLNVGSIMKTAMALPEVAAHKKEAPKYGQRLMKGAHALNSDPLKIDEFATLSREKKYLERAFGCPVTVYSADEPGEDPMGKSKNAEPGRPAIFIE</sequence>
<dbReference type="Gene3D" id="3.90.740.10">
    <property type="entry name" value="Valyl/Leucyl/Isoleucyl-tRNA synthetase, editing domain"/>
    <property type="match status" value="1"/>
</dbReference>
<keyword evidence="2 9" id="KW-0963">Cytoplasm</keyword>
<dbReference type="EC" id="6.1.1.4" evidence="9"/>
<proteinExistence type="inferred from homology"/>
<dbReference type="EMBL" id="LGHB01000008">
    <property type="protein sequence ID" value="KUK96764.1"/>
    <property type="molecule type" value="Genomic_DNA"/>
</dbReference>
<reference evidence="16" key="1">
    <citation type="journal article" date="2015" name="MBio">
        <title>Genome-resolved metagenomic analysis reveals roles for candidate phyla and other microbial community members in biogeochemical transformations in oil reservoirs.</title>
        <authorList>
            <person name="Hu P."/>
            <person name="Tom L."/>
            <person name="Singh A."/>
            <person name="Thomas B.C."/>
            <person name="Baker B.J."/>
            <person name="Piceno Y.M."/>
            <person name="Andersen G.L."/>
            <person name="Banfield J.F."/>
        </authorList>
    </citation>
    <scope>NUCLEOTIDE SEQUENCE [LARGE SCALE GENOMIC DNA]</scope>
    <source>
        <strain evidence="16">56_747</strain>
    </source>
</reference>
<name>A0A101IK89_9EURY</name>
<feature type="domain" description="Methionyl/Leucyl tRNA synthetase" evidence="14">
    <location>
        <begin position="587"/>
        <end position="672"/>
    </location>
</feature>
<keyword evidence="4 9" id="KW-0547">Nucleotide-binding</keyword>
<dbReference type="Pfam" id="PF00133">
    <property type="entry name" value="tRNA-synt_1"/>
    <property type="match status" value="1"/>
</dbReference>
<dbReference type="PATRIC" id="fig|301375.6.peg.2191"/>
<evidence type="ECO:0000259" key="14">
    <source>
        <dbReference type="Pfam" id="PF09334"/>
    </source>
</evidence>
<keyword evidence="5 9" id="KW-0067">ATP-binding</keyword>
<keyword evidence="7 9" id="KW-0030">Aminoacyl-tRNA synthetase</keyword>
<evidence type="ECO:0000256" key="11">
    <source>
        <dbReference type="SAM" id="MobiDB-lite"/>
    </source>
</evidence>
<comment type="similarity">
    <text evidence="1 9 10">Belongs to the class-I aminoacyl-tRNA synthetase family.</text>
</comment>
<evidence type="ECO:0000313" key="16">
    <source>
        <dbReference type="EMBL" id="KUK96764.1"/>
    </source>
</evidence>
<dbReference type="GO" id="GO:0005524">
    <property type="term" value="F:ATP binding"/>
    <property type="evidence" value="ECO:0007669"/>
    <property type="project" value="UniProtKB-UniRule"/>
</dbReference>
<dbReference type="SUPFAM" id="SSF47323">
    <property type="entry name" value="Anticodon-binding domain of a subclass of class I aminoacyl-tRNA synthetases"/>
    <property type="match status" value="1"/>
</dbReference>
<dbReference type="CDD" id="cd07959">
    <property type="entry name" value="Anticodon_Ia_Leu_AEc"/>
    <property type="match status" value="1"/>
</dbReference>
<feature type="domain" description="Aminoacyl-tRNA synthetase class Ia" evidence="12">
    <location>
        <begin position="13"/>
        <end position="505"/>
    </location>
</feature>
<feature type="short sequence motif" description="'KMSKS' region" evidence="9">
    <location>
        <begin position="628"/>
        <end position="632"/>
    </location>
</feature>
<dbReference type="SUPFAM" id="SSF52374">
    <property type="entry name" value="Nucleotidylyl transferase"/>
    <property type="match status" value="1"/>
</dbReference>
<comment type="subcellular location">
    <subcellularLocation>
        <location evidence="9">Cytoplasm</location>
    </subcellularLocation>
</comment>
<dbReference type="PROSITE" id="PS00178">
    <property type="entry name" value="AA_TRNA_LIGASE_I"/>
    <property type="match status" value="1"/>
</dbReference>
<dbReference type="InterPro" id="IPR020791">
    <property type="entry name" value="Leu-tRNA-lgase_arc"/>
</dbReference>
<evidence type="ECO:0000256" key="5">
    <source>
        <dbReference type="ARBA" id="ARBA00022840"/>
    </source>
</evidence>
<comment type="catalytic activity">
    <reaction evidence="8 9">
        <text>tRNA(Leu) + L-leucine + ATP = L-leucyl-tRNA(Leu) + AMP + diphosphate</text>
        <dbReference type="Rhea" id="RHEA:11688"/>
        <dbReference type="Rhea" id="RHEA-COMP:9613"/>
        <dbReference type="Rhea" id="RHEA-COMP:9622"/>
        <dbReference type="ChEBI" id="CHEBI:30616"/>
        <dbReference type="ChEBI" id="CHEBI:33019"/>
        <dbReference type="ChEBI" id="CHEBI:57427"/>
        <dbReference type="ChEBI" id="CHEBI:78442"/>
        <dbReference type="ChEBI" id="CHEBI:78494"/>
        <dbReference type="ChEBI" id="CHEBI:456215"/>
        <dbReference type="EC" id="6.1.1.4"/>
    </reaction>
</comment>
<feature type="binding site" evidence="9">
    <location>
        <position position="631"/>
    </location>
    <ligand>
        <name>ATP</name>
        <dbReference type="ChEBI" id="CHEBI:30616"/>
    </ligand>
</feature>
<evidence type="ECO:0000313" key="18">
    <source>
        <dbReference type="Proteomes" id="UP000057043"/>
    </source>
</evidence>
<dbReference type="Pfam" id="PF09334">
    <property type="entry name" value="tRNA-synt_1g"/>
    <property type="match status" value="1"/>
</dbReference>
<dbReference type="HAMAP" id="MF_00049_A">
    <property type="entry name" value="Leu_tRNA_synth_A"/>
    <property type="match status" value="1"/>
</dbReference>
<dbReference type="GO" id="GO:0002161">
    <property type="term" value="F:aminoacyl-tRNA deacylase activity"/>
    <property type="evidence" value="ECO:0007669"/>
    <property type="project" value="InterPro"/>
</dbReference>
<dbReference type="GO" id="GO:0006429">
    <property type="term" value="P:leucyl-tRNA aminoacylation"/>
    <property type="evidence" value="ECO:0007669"/>
    <property type="project" value="UniProtKB-UniRule"/>
</dbReference>
<evidence type="ECO:0000256" key="2">
    <source>
        <dbReference type="ARBA" id="ARBA00022490"/>
    </source>
</evidence>
<dbReference type="Pfam" id="PF08264">
    <property type="entry name" value="Anticodon_1"/>
    <property type="match status" value="1"/>
</dbReference>
<evidence type="ECO:0000313" key="15">
    <source>
        <dbReference type="EMBL" id="KUK45535.1"/>
    </source>
</evidence>
<evidence type="ECO:0000256" key="1">
    <source>
        <dbReference type="ARBA" id="ARBA00005594"/>
    </source>
</evidence>
<dbReference type="PANTHER" id="PTHR45794">
    <property type="entry name" value="LEUCYL-TRNA SYNTHETASE"/>
    <property type="match status" value="1"/>
</dbReference>
<dbReference type="InterPro" id="IPR009008">
    <property type="entry name" value="Val/Leu/Ile-tRNA-synth_edit"/>
</dbReference>
<protein>
    <recommendedName>
        <fullName evidence="9">Leucine--tRNA ligase</fullName>
        <ecNumber evidence="9">6.1.1.4</ecNumber>
    </recommendedName>
    <alternativeName>
        <fullName evidence="9">Leucyl-tRNA synthetase</fullName>
        <shortName evidence="9">LeuRS</shortName>
    </alternativeName>
</protein>
<feature type="domain" description="Methionyl/Valyl/Leucyl/Isoleucyl-tRNA synthetase anticodon-binding" evidence="13">
    <location>
        <begin position="705"/>
        <end position="839"/>
    </location>
</feature>
<evidence type="ECO:0000256" key="3">
    <source>
        <dbReference type="ARBA" id="ARBA00022598"/>
    </source>
</evidence>
<accession>A0A101IK89</accession>
<dbReference type="Gene3D" id="3.40.50.620">
    <property type="entry name" value="HUPs"/>
    <property type="match status" value="1"/>
</dbReference>
<comment type="caution">
    <text evidence="16">The sequence shown here is derived from an EMBL/GenBank/DDBJ whole genome shotgun (WGS) entry which is preliminary data.</text>
</comment>
<dbReference type="InterPro" id="IPR013155">
    <property type="entry name" value="M/V/L/I-tRNA-synth_anticd-bd"/>
</dbReference>
<keyword evidence="3 9" id="KW-0436">Ligase</keyword>
<dbReference type="Proteomes" id="UP000057043">
    <property type="component" value="Unassembled WGS sequence"/>
</dbReference>
<evidence type="ECO:0000313" key="17">
    <source>
        <dbReference type="Proteomes" id="UP000053961"/>
    </source>
</evidence>
<dbReference type="NCBIfam" id="TIGR00395">
    <property type="entry name" value="leuS_arch"/>
    <property type="match status" value="1"/>
</dbReference>
<dbReference type="GO" id="GO:0004823">
    <property type="term" value="F:leucine-tRNA ligase activity"/>
    <property type="evidence" value="ECO:0007669"/>
    <property type="project" value="UniProtKB-UniRule"/>
</dbReference>
<dbReference type="InterPro" id="IPR002300">
    <property type="entry name" value="aa-tRNA-synth_Ia"/>
</dbReference>
<dbReference type="Gene3D" id="3.30.2320.20">
    <property type="entry name" value="Class I aminoacyl-tRNA synthetases (RS)"/>
    <property type="match status" value="1"/>
</dbReference>
<feature type="region of interest" description="Disordered" evidence="11">
    <location>
        <begin position="936"/>
        <end position="958"/>
    </location>
</feature>
<dbReference type="Gene3D" id="1.10.730.10">
    <property type="entry name" value="Isoleucyl-tRNA Synthetase, Domain 1"/>
    <property type="match status" value="1"/>
</dbReference>
<dbReference type="NCBIfam" id="NF008957">
    <property type="entry name" value="PRK12300.1"/>
    <property type="match status" value="1"/>
</dbReference>
<dbReference type="Gene3D" id="1.10.10.720">
    <property type="entry name" value="leucyl-tRNA synthetase"/>
    <property type="match status" value="1"/>
</dbReference>